<gene>
    <name evidence="12" type="ORF">EJ02DRAFT_198393</name>
</gene>
<name>A0A6A5T1I9_9PLEO</name>
<dbReference type="SUPFAM" id="SSF52540">
    <property type="entry name" value="P-loop containing nucleoside triphosphate hydrolases"/>
    <property type="match status" value="1"/>
</dbReference>
<evidence type="ECO:0000313" key="13">
    <source>
        <dbReference type="Proteomes" id="UP000800038"/>
    </source>
</evidence>
<evidence type="ECO:0000256" key="10">
    <source>
        <dbReference type="ARBA" id="ARBA00023170"/>
    </source>
</evidence>
<dbReference type="InterPro" id="IPR019009">
    <property type="entry name" value="SRP_receptor_beta_su"/>
</dbReference>
<keyword evidence="8" id="KW-0342">GTP-binding</keyword>
<evidence type="ECO:0000256" key="7">
    <source>
        <dbReference type="ARBA" id="ARBA00022989"/>
    </source>
</evidence>
<keyword evidence="4 11" id="KW-0812">Transmembrane</keyword>
<keyword evidence="10" id="KW-0675">Receptor</keyword>
<evidence type="ECO:0000256" key="6">
    <source>
        <dbReference type="ARBA" id="ARBA00022824"/>
    </source>
</evidence>
<keyword evidence="6" id="KW-0256">Endoplasmic reticulum</keyword>
<evidence type="ECO:0000256" key="5">
    <source>
        <dbReference type="ARBA" id="ARBA00022741"/>
    </source>
</evidence>
<keyword evidence="12" id="KW-0378">Hydrolase</keyword>
<dbReference type="InterPro" id="IPR027417">
    <property type="entry name" value="P-loop_NTPase"/>
</dbReference>
<keyword evidence="5" id="KW-0547">Nucleotide-binding</keyword>
<evidence type="ECO:0000256" key="4">
    <source>
        <dbReference type="ARBA" id="ARBA00022692"/>
    </source>
</evidence>
<dbReference type="Gene3D" id="3.40.50.300">
    <property type="entry name" value="P-loop containing nucleotide triphosphate hydrolases"/>
    <property type="match status" value="1"/>
</dbReference>
<evidence type="ECO:0000256" key="8">
    <source>
        <dbReference type="ARBA" id="ARBA00023134"/>
    </source>
</evidence>
<dbReference type="GO" id="GO:0005525">
    <property type="term" value="F:GTP binding"/>
    <property type="evidence" value="ECO:0007669"/>
    <property type="project" value="UniProtKB-KW"/>
</dbReference>
<dbReference type="GO" id="GO:0005789">
    <property type="term" value="C:endoplasmic reticulum membrane"/>
    <property type="evidence" value="ECO:0007669"/>
    <property type="project" value="UniProtKB-SubCell"/>
</dbReference>
<accession>A0A6A5T1I9</accession>
<dbReference type="EMBL" id="ML976001">
    <property type="protein sequence ID" value="KAF1946845.1"/>
    <property type="molecule type" value="Genomic_DNA"/>
</dbReference>
<comment type="similarity">
    <text evidence="2">Belongs to the SRP receptor beta subunit family.</text>
</comment>
<keyword evidence="9 11" id="KW-0472">Membrane</keyword>
<comment type="subcellular location">
    <subcellularLocation>
        <location evidence="1">Endoplasmic reticulum membrane</location>
        <topology evidence="1">Single-pass membrane protein</topology>
    </subcellularLocation>
</comment>
<dbReference type="Proteomes" id="UP000800038">
    <property type="component" value="Unassembled WGS sequence"/>
</dbReference>
<keyword evidence="7 11" id="KW-1133">Transmembrane helix</keyword>
<reference evidence="12" key="1">
    <citation type="journal article" date="2020" name="Stud. Mycol.">
        <title>101 Dothideomycetes genomes: a test case for predicting lifestyles and emergence of pathogens.</title>
        <authorList>
            <person name="Haridas S."/>
            <person name="Albert R."/>
            <person name="Binder M."/>
            <person name="Bloem J."/>
            <person name="Labutti K."/>
            <person name="Salamov A."/>
            <person name="Andreopoulos B."/>
            <person name="Baker S."/>
            <person name="Barry K."/>
            <person name="Bills G."/>
            <person name="Bluhm B."/>
            <person name="Cannon C."/>
            <person name="Castanera R."/>
            <person name="Culley D."/>
            <person name="Daum C."/>
            <person name="Ezra D."/>
            <person name="Gonzalez J."/>
            <person name="Henrissat B."/>
            <person name="Kuo A."/>
            <person name="Liang C."/>
            <person name="Lipzen A."/>
            <person name="Lutzoni F."/>
            <person name="Magnuson J."/>
            <person name="Mondo S."/>
            <person name="Nolan M."/>
            <person name="Ohm R."/>
            <person name="Pangilinan J."/>
            <person name="Park H.-J."/>
            <person name="Ramirez L."/>
            <person name="Alfaro M."/>
            <person name="Sun H."/>
            <person name="Tritt A."/>
            <person name="Yoshinaga Y."/>
            <person name="Zwiers L.-H."/>
            <person name="Turgeon B."/>
            <person name="Goodwin S."/>
            <person name="Spatafora J."/>
            <person name="Crous P."/>
            <person name="Grigoriev I."/>
        </authorList>
    </citation>
    <scope>NUCLEOTIDE SEQUENCE</scope>
    <source>
        <strain evidence="12">CBS 161.51</strain>
    </source>
</reference>
<evidence type="ECO:0000256" key="2">
    <source>
        <dbReference type="ARBA" id="ARBA00005619"/>
    </source>
</evidence>
<protein>
    <recommendedName>
        <fullName evidence="3">Signal recognition particle receptor subunit beta</fullName>
    </recommendedName>
</protein>
<evidence type="ECO:0000256" key="9">
    <source>
        <dbReference type="ARBA" id="ARBA00023136"/>
    </source>
</evidence>
<proteinExistence type="inferred from homology"/>
<evidence type="ECO:0000256" key="3">
    <source>
        <dbReference type="ARBA" id="ARBA00020256"/>
    </source>
</evidence>
<organism evidence="12 13">
    <name type="scientific">Clathrospora elynae</name>
    <dbReference type="NCBI Taxonomy" id="706981"/>
    <lineage>
        <taxon>Eukaryota</taxon>
        <taxon>Fungi</taxon>
        <taxon>Dikarya</taxon>
        <taxon>Ascomycota</taxon>
        <taxon>Pezizomycotina</taxon>
        <taxon>Dothideomycetes</taxon>
        <taxon>Pleosporomycetidae</taxon>
        <taxon>Pleosporales</taxon>
        <taxon>Diademaceae</taxon>
        <taxon>Clathrospora</taxon>
    </lineage>
</organism>
<keyword evidence="13" id="KW-1185">Reference proteome</keyword>
<evidence type="ECO:0000256" key="11">
    <source>
        <dbReference type="SAM" id="Phobius"/>
    </source>
</evidence>
<sequence>MAWHDQDSWLTAAFSPNLTTILITFIVAIGLPIILHAFLYRTAAATATVPTFLLVGPSGGGKTAFTTLAERNTTTQTHTSTTPLTVSALLPFPHVPASSHYRSPGDPAFERSRRFLLLDTPGHGKLRHHATSQLTDAKSIKAIIFVIDAAAIAEESSLNDAAEYLHDILLALQKRHTMATSSKGPKEVPVLVAANKMDLFTALPEGLVKKQLEKGISEVRGRRARALKDGGAALSGRDDEVDEEREWLGEGGEGSFDFGMMAEVGTTVDVLGGNVVSGKEGGEVGKWWEWIAEHL</sequence>
<dbReference type="AlphaFoldDB" id="A0A6A5T1I9"/>
<dbReference type="GO" id="GO:0016787">
    <property type="term" value="F:hydrolase activity"/>
    <property type="evidence" value="ECO:0007669"/>
    <property type="project" value="UniProtKB-KW"/>
</dbReference>
<dbReference type="Pfam" id="PF09439">
    <property type="entry name" value="SRPRB"/>
    <property type="match status" value="1"/>
</dbReference>
<dbReference type="OrthoDB" id="41266at2759"/>
<evidence type="ECO:0000313" key="12">
    <source>
        <dbReference type="EMBL" id="KAF1946845.1"/>
    </source>
</evidence>
<evidence type="ECO:0000256" key="1">
    <source>
        <dbReference type="ARBA" id="ARBA00004389"/>
    </source>
</evidence>
<feature type="transmembrane region" description="Helical" evidence="11">
    <location>
        <begin position="20"/>
        <end position="40"/>
    </location>
</feature>